<evidence type="ECO:0000256" key="1">
    <source>
        <dbReference type="SAM" id="Coils"/>
    </source>
</evidence>
<sequence length="405" mass="44732">MQPDTIKAQELMRLLTQGLLAHAEEKTASELGNRSQYIGMSDIGKGVECMRAAVASKLGISAIPATTDVGELAHEDLVRVLGRQIILQRGHWQEYGIEKALTATGVKLVPQLEISIEHNGVTIKAHLDFTLVWGGKRPAVRILELKSNGRIPESLYASYEAQLYGQVGLLKSCWAQPCFSVPQTDLRQVTFPQAIKKMFGVDLPESSDNVDVEAWVLSISMSEVKPFGPYLPDMDMLEACMQTAVAIWRAAEDVRAGNLGLSDLDYCRGFHPLCDWCDVNGDCPKFQAASIPSDSACGLELEELAMLKERKAVLEERITDAEERIRQTYSLIGTQDWISTGAHRFRVTTVAGRKTLDRSPVVDKLASLIGDELKVQTALEQCEKEGKPHDRLYIGKINKPLKLAA</sequence>
<evidence type="ECO:0008006" key="4">
    <source>
        <dbReference type="Google" id="ProtNLM"/>
    </source>
</evidence>
<gene>
    <name evidence="2" type="ORF">DPRO_1272</name>
</gene>
<dbReference type="AlphaFoldDB" id="A0A2C8F6D7"/>
<feature type="coiled-coil region" evidence="1">
    <location>
        <begin position="304"/>
        <end position="331"/>
    </location>
</feature>
<dbReference type="InterPro" id="IPR011604">
    <property type="entry name" value="PDDEXK-like_dom_sf"/>
</dbReference>
<protein>
    <recommendedName>
        <fullName evidence="4">PD-(D/E)XK endonuclease-like domain-containing protein</fullName>
    </recommendedName>
</protein>
<name>A0A2C8F6D7_9BACT</name>
<accession>A0A2C8F6D7</accession>
<proteinExistence type="predicted"/>
<reference evidence="3" key="1">
    <citation type="submission" date="2017-09" db="EMBL/GenBank/DDBJ databases">
        <authorList>
            <person name="Regsiter A."/>
            <person name="William W."/>
        </authorList>
    </citation>
    <scope>NUCLEOTIDE SEQUENCE [LARGE SCALE GENOMIC DNA]</scope>
    <source>
        <strain evidence="3">500-1</strain>
    </source>
</reference>
<evidence type="ECO:0000313" key="2">
    <source>
        <dbReference type="EMBL" id="SOB58159.1"/>
    </source>
</evidence>
<keyword evidence="3" id="KW-1185">Reference proteome</keyword>
<keyword evidence="1" id="KW-0175">Coiled coil</keyword>
<dbReference type="EMBL" id="LT907975">
    <property type="protein sequence ID" value="SOB58159.1"/>
    <property type="molecule type" value="Genomic_DNA"/>
</dbReference>
<dbReference type="RefSeq" id="WP_097011282.1">
    <property type="nucleotide sequence ID" value="NZ_LT907975.1"/>
</dbReference>
<dbReference type="OrthoDB" id="5391691at2"/>
<dbReference type="Proteomes" id="UP000219215">
    <property type="component" value="Chromosome DPRO"/>
</dbReference>
<evidence type="ECO:0000313" key="3">
    <source>
        <dbReference type="Proteomes" id="UP000219215"/>
    </source>
</evidence>
<dbReference type="KEGG" id="pprf:DPRO_1272"/>
<organism evidence="2 3">
    <name type="scientific">Pseudodesulfovibrio profundus</name>
    <dbReference type="NCBI Taxonomy" id="57320"/>
    <lineage>
        <taxon>Bacteria</taxon>
        <taxon>Pseudomonadati</taxon>
        <taxon>Thermodesulfobacteriota</taxon>
        <taxon>Desulfovibrionia</taxon>
        <taxon>Desulfovibrionales</taxon>
        <taxon>Desulfovibrionaceae</taxon>
    </lineage>
</organism>
<dbReference type="Gene3D" id="3.90.320.10">
    <property type="match status" value="1"/>
</dbReference>